<dbReference type="PROSITE" id="PS50089">
    <property type="entry name" value="ZF_RING_2"/>
    <property type="match status" value="1"/>
</dbReference>
<dbReference type="Gene3D" id="3.90.228.10">
    <property type="match status" value="1"/>
</dbReference>
<keyword evidence="4 9" id="KW-0808">Transferase</keyword>
<comment type="pathway">
    <text evidence="2">Protein modification; protein ubiquitination.</text>
</comment>
<evidence type="ECO:0000259" key="12">
    <source>
        <dbReference type="PROSITE" id="PS51059"/>
    </source>
</evidence>
<keyword evidence="6 8" id="KW-0863">Zinc-finger</keyword>
<dbReference type="GO" id="GO:0008270">
    <property type="term" value="F:zinc ion binding"/>
    <property type="evidence" value="ECO:0007669"/>
    <property type="project" value="UniProtKB-KW"/>
</dbReference>
<gene>
    <name evidence="13" type="ORF">CYMTET_43785</name>
</gene>
<protein>
    <recommendedName>
        <fullName evidence="9">Poly [ADP-ribose] polymerase</fullName>
        <shortName evidence="9">PARP</shortName>
        <ecNumber evidence="9">2.4.2.-</ecNumber>
    </recommendedName>
</protein>
<dbReference type="InterPro" id="IPR039399">
    <property type="entry name" value="Deltex_C_sf"/>
</dbReference>
<evidence type="ECO:0000259" key="11">
    <source>
        <dbReference type="PROSITE" id="PS50089"/>
    </source>
</evidence>
<feature type="region of interest" description="Disordered" evidence="10">
    <location>
        <begin position="820"/>
        <end position="873"/>
    </location>
</feature>
<feature type="compositionally biased region" description="Polar residues" evidence="10">
    <location>
        <begin position="896"/>
        <end position="905"/>
    </location>
</feature>
<evidence type="ECO:0000256" key="6">
    <source>
        <dbReference type="ARBA" id="ARBA00022771"/>
    </source>
</evidence>
<name>A0AAE0F074_9CHLO</name>
<evidence type="ECO:0000256" key="9">
    <source>
        <dbReference type="RuleBase" id="RU362114"/>
    </source>
</evidence>
<dbReference type="SUPFAM" id="SSF56399">
    <property type="entry name" value="ADP-ribosylation"/>
    <property type="match status" value="1"/>
</dbReference>
<evidence type="ECO:0000313" key="13">
    <source>
        <dbReference type="EMBL" id="KAK3246684.1"/>
    </source>
</evidence>
<sequence length="990" mass="106970">MEKSTSGFLDASPTPSSPKSVDPGVLSSCQAWDVPGCDWWPSVKRTLRTLLDKPSKVNLSPLNPESKEYQGISEAFLHSSKKYGFEVTNIERIENKTLVAMMESSVRILLSRQEICNHKCAANVRLLFHTTSLPVENICQMGLDVRAAQSMHKAGNFGSGVYFASNPVKCDMYWKGGGANSKELLDGHASTHRYMLLCMVALGRPHKFPQNHRNPRLTQAPMGFDSVKGTLEAGSHLYDEYVVYNPGQCCPLFAIHYTVPSPKAERDVYWLNYMSAYTAVYQQAQASGLGKAEAKAQAMRLAGAAHPSQGQLQHQAASGATNASGKVSLPRILLGNHKGIEKTSTSCLHEGATWSQPDGPREGLLEQITGCLVEDFAFPSEQHTCTICLDSLVRAAVLPCSHSFCVGCLLEMPSMRPDGGGQPHLSCPLCSRIYGVRCGNQPVEGVSWTESLSRMPLVSYPDSATIRVECSFANGIQGPEHSHPGEAYTGKHCCFYLPANEEGRDVLRRLRVSWRRRLLFTVGQSTSSGRDNMVIFSSIHLKTSNIPGASHGYPDTTYLTRVQEELAAVGITSAYDQATEESIAAAGMHQLGEAELYTMCPVAPSRREESPDAASADVTDLAQMAAAGLGPRCSVNQLLRAVHEGSGAADEVTVDGRVGVGNEVTVWMGAWEWAADEVTVDGRVLLENLRVLCTGVSTERTRLDHVLQDWKRGLIRRDEFHEKVLEAVGREVFQKALRQCIRQQHTSTQRGPTCTASTGQVPHTGTLQPQPPQLKPPSQSGRHNTNHREAVHKQASQRAGSLTFASTRLEGARVAAAPMEVGGSGAARGGVPSPRPPLMDRSNSSSSSSSVAGALRTRRQGGGGANSATSDIAVGKSGQRGAAAAMTASQAINLQRHNSATQSTEYDSKRNQENVPAKHSRPLSHRPELSTNNMSVKIARGPKTHREASSVRSANSENVSAEGCPVSASLRRRRAAVPQERSALKRSTTS</sequence>
<feature type="compositionally biased region" description="Polar residues" evidence="10">
    <location>
        <begin position="950"/>
        <end position="959"/>
    </location>
</feature>
<dbReference type="EC" id="2.4.2.-" evidence="9"/>
<keyword evidence="5" id="KW-0479">Metal-binding</keyword>
<dbReference type="InterPro" id="IPR018957">
    <property type="entry name" value="Znf_C3HC4_RING-type"/>
</dbReference>
<dbReference type="InterPro" id="IPR001841">
    <property type="entry name" value="Znf_RING"/>
</dbReference>
<evidence type="ECO:0000256" key="8">
    <source>
        <dbReference type="PROSITE-ProRule" id="PRU00175"/>
    </source>
</evidence>
<dbReference type="PROSITE" id="PS00518">
    <property type="entry name" value="ZF_RING_1"/>
    <property type="match status" value="1"/>
</dbReference>
<feature type="compositionally biased region" description="Polar residues" evidence="10">
    <location>
        <begin position="744"/>
        <end position="766"/>
    </location>
</feature>
<evidence type="ECO:0000256" key="4">
    <source>
        <dbReference type="ARBA" id="ARBA00022679"/>
    </source>
</evidence>
<dbReference type="PROSITE" id="PS51059">
    <property type="entry name" value="PARP_CATALYTIC"/>
    <property type="match status" value="1"/>
</dbReference>
<dbReference type="Proteomes" id="UP001190700">
    <property type="component" value="Unassembled WGS sequence"/>
</dbReference>
<evidence type="ECO:0000256" key="1">
    <source>
        <dbReference type="ARBA" id="ARBA00000900"/>
    </source>
</evidence>
<dbReference type="GO" id="GO:0061630">
    <property type="term" value="F:ubiquitin protein ligase activity"/>
    <property type="evidence" value="ECO:0007669"/>
    <property type="project" value="UniProtKB-EC"/>
</dbReference>
<keyword evidence="7" id="KW-0862">Zinc</keyword>
<dbReference type="GO" id="GO:0007219">
    <property type="term" value="P:Notch signaling pathway"/>
    <property type="evidence" value="ECO:0007669"/>
    <property type="project" value="InterPro"/>
</dbReference>
<evidence type="ECO:0000256" key="2">
    <source>
        <dbReference type="ARBA" id="ARBA00004906"/>
    </source>
</evidence>
<dbReference type="Pfam" id="PF00097">
    <property type="entry name" value="zf-C3HC4"/>
    <property type="match status" value="1"/>
</dbReference>
<dbReference type="SUPFAM" id="SSF57850">
    <property type="entry name" value="RING/U-box"/>
    <property type="match status" value="1"/>
</dbReference>
<feature type="region of interest" description="Disordered" evidence="10">
    <location>
        <begin position="1"/>
        <end position="22"/>
    </location>
</feature>
<feature type="domain" description="PARP catalytic" evidence="12">
    <location>
        <begin position="45"/>
        <end position="266"/>
    </location>
</feature>
<evidence type="ECO:0000256" key="10">
    <source>
        <dbReference type="SAM" id="MobiDB-lite"/>
    </source>
</evidence>
<accession>A0AAE0F074</accession>
<feature type="region of interest" description="Disordered" evidence="10">
    <location>
        <begin position="744"/>
        <end position="801"/>
    </location>
</feature>
<dbReference type="InterPro" id="IPR039396">
    <property type="entry name" value="Deltex_C"/>
</dbReference>
<reference evidence="13 14" key="1">
    <citation type="journal article" date="2015" name="Genome Biol. Evol.">
        <title>Comparative Genomics of a Bacterivorous Green Alga Reveals Evolutionary Causalities and Consequences of Phago-Mixotrophic Mode of Nutrition.</title>
        <authorList>
            <person name="Burns J.A."/>
            <person name="Paasch A."/>
            <person name="Narechania A."/>
            <person name="Kim E."/>
        </authorList>
    </citation>
    <scope>NUCLEOTIDE SEQUENCE [LARGE SCALE GENOMIC DNA]</scope>
    <source>
        <strain evidence="13 14">PLY_AMNH</strain>
    </source>
</reference>
<dbReference type="SMART" id="SM00184">
    <property type="entry name" value="RING"/>
    <property type="match status" value="1"/>
</dbReference>
<proteinExistence type="inferred from homology"/>
<dbReference type="InterPro" id="IPR013083">
    <property type="entry name" value="Znf_RING/FYVE/PHD"/>
</dbReference>
<feature type="region of interest" description="Disordered" evidence="10">
    <location>
        <begin position="896"/>
        <end position="990"/>
    </location>
</feature>
<dbReference type="Pfam" id="PF00644">
    <property type="entry name" value="PARP"/>
    <property type="match status" value="1"/>
</dbReference>
<keyword evidence="14" id="KW-1185">Reference proteome</keyword>
<comment type="similarity">
    <text evidence="3">Belongs to the Deltex family.</text>
</comment>
<dbReference type="InterPro" id="IPR039398">
    <property type="entry name" value="Deltex_fam"/>
</dbReference>
<keyword evidence="9" id="KW-0520">NAD</keyword>
<dbReference type="InterPro" id="IPR012317">
    <property type="entry name" value="Poly(ADP-ribose)pol_cat_dom"/>
</dbReference>
<dbReference type="GO" id="GO:0003950">
    <property type="term" value="F:NAD+ poly-ADP-ribosyltransferase activity"/>
    <property type="evidence" value="ECO:0007669"/>
    <property type="project" value="UniProtKB-UniRule"/>
</dbReference>
<dbReference type="Pfam" id="PF18102">
    <property type="entry name" value="DTC"/>
    <property type="match status" value="1"/>
</dbReference>
<feature type="compositionally biased region" description="Polar residues" evidence="10">
    <location>
        <begin position="1"/>
        <end position="19"/>
    </location>
</feature>
<comment type="catalytic activity">
    <reaction evidence="1">
        <text>S-ubiquitinyl-[E2 ubiquitin-conjugating enzyme]-L-cysteine + [acceptor protein]-L-lysine = [E2 ubiquitin-conjugating enzyme]-L-cysteine + N(6)-ubiquitinyl-[acceptor protein]-L-lysine.</text>
        <dbReference type="EC" id="2.3.2.27"/>
    </reaction>
</comment>
<dbReference type="Gene3D" id="3.30.40.10">
    <property type="entry name" value="Zinc/RING finger domain, C3HC4 (zinc finger)"/>
    <property type="match status" value="1"/>
</dbReference>
<dbReference type="EMBL" id="LGRX02029569">
    <property type="protein sequence ID" value="KAK3246684.1"/>
    <property type="molecule type" value="Genomic_DNA"/>
</dbReference>
<feature type="domain" description="RING-type" evidence="11">
    <location>
        <begin position="385"/>
        <end position="431"/>
    </location>
</feature>
<dbReference type="PANTHER" id="PTHR12622">
    <property type="entry name" value="DELTEX-RELATED"/>
    <property type="match status" value="1"/>
</dbReference>
<comment type="caution">
    <text evidence="13">The sequence shown here is derived from an EMBL/GenBank/DDBJ whole genome shotgun (WGS) entry which is preliminary data.</text>
</comment>
<keyword evidence="9" id="KW-0328">Glycosyltransferase</keyword>
<evidence type="ECO:0000256" key="5">
    <source>
        <dbReference type="ARBA" id="ARBA00022723"/>
    </source>
</evidence>
<dbReference type="AlphaFoldDB" id="A0AAE0F074"/>
<evidence type="ECO:0000256" key="7">
    <source>
        <dbReference type="ARBA" id="ARBA00022833"/>
    </source>
</evidence>
<dbReference type="GO" id="GO:0016567">
    <property type="term" value="P:protein ubiquitination"/>
    <property type="evidence" value="ECO:0007669"/>
    <property type="project" value="InterPro"/>
</dbReference>
<organism evidence="13 14">
    <name type="scientific">Cymbomonas tetramitiformis</name>
    <dbReference type="NCBI Taxonomy" id="36881"/>
    <lineage>
        <taxon>Eukaryota</taxon>
        <taxon>Viridiplantae</taxon>
        <taxon>Chlorophyta</taxon>
        <taxon>Pyramimonadophyceae</taxon>
        <taxon>Pyramimonadales</taxon>
        <taxon>Pyramimonadaceae</taxon>
        <taxon>Cymbomonas</taxon>
    </lineage>
</organism>
<evidence type="ECO:0000256" key="3">
    <source>
        <dbReference type="ARBA" id="ARBA00009413"/>
    </source>
</evidence>
<dbReference type="InterPro" id="IPR017907">
    <property type="entry name" value="Znf_RING_CS"/>
</dbReference>
<evidence type="ECO:0000313" key="14">
    <source>
        <dbReference type="Proteomes" id="UP001190700"/>
    </source>
</evidence>
<dbReference type="Gene3D" id="3.30.390.130">
    <property type="match status" value="1"/>
</dbReference>